<feature type="transmembrane region" description="Helical" evidence="1">
    <location>
        <begin position="83"/>
        <end position="108"/>
    </location>
</feature>
<reference evidence="2" key="2">
    <citation type="submission" date="2024-05" db="EMBL/GenBank/DDBJ databases">
        <title>Rhodohalobacter halophilus gen. nov., sp. nov., a moderately halophilic member of the family Balneolaceae.</title>
        <authorList>
            <person name="Xia J."/>
        </authorList>
    </citation>
    <scope>NUCLEOTIDE SEQUENCE</scope>
    <source>
        <strain evidence="2">WB101</strain>
    </source>
</reference>
<name>A0ABS9K8R1_9BACT</name>
<feature type="transmembrane region" description="Helical" evidence="1">
    <location>
        <begin position="12"/>
        <end position="31"/>
    </location>
</feature>
<sequence length="149" mass="17206">MSKQEILSWTSLATSLSAIIFYVTLVLGWPAFLPDVSDDLFQFFFNIFWIAVGIEIVVEIIWEKKKVQQDERDFRIEAIGNKFAYNFIVAVIVVVLVQLFLSGIFGSVNEIYGTLGKKKTLFHVLIIALFTSSLIRRGIMIYHYRKDFI</sequence>
<organism evidence="2 3">
    <name type="scientific">Rhodohalobacter sulfatireducens</name>
    <dbReference type="NCBI Taxonomy" id="2911366"/>
    <lineage>
        <taxon>Bacteria</taxon>
        <taxon>Pseudomonadati</taxon>
        <taxon>Balneolota</taxon>
        <taxon>Balneolia</taxon>
        <taxon>Balneolales</taxon>
        <taxon>Balneolaceae</taxon>
        <taxon>Rhodohalobacter</taxon>
    </lineage>
</organism>
<accession>A0ABS9K8R1</accession>
<feature type="transmembrane region" description="Helical" evidence="1">
    <location>
        <begin position="43"/>
        <end position="62"/>
    </location>
</feature>
<reference evidence="2" key="1">
    <citation type="submission" date="2022-01" db="EMBL/GenBank/DDBJ databases">
        <authorList>
            <person name="Wang Y."/>
        </authorList>
    </citation>
    <scope>NUCLEOTIDE SEQUENCE</scope>
    <source>
        <strain evidence="2">WB101</strain>
    </source>
</reference>
<keyword evidence="1" id="KW-0472">Membrane</keyword>
<dbReference type="Proteomes" id="UP001165366">
    <property type="component" value="Unassembled WGS sequence"/>
</dbReference>
<evidence type="ECO:0000256" key="1">
    <source>
        <dbReference type="SAM" id="Phobius"/>
    </source>
</evidence>
<dbReference type="RefSeq" id="WP_237852079.1">
    <property type="nucleotide sequence ID" value="NZ_JAKLWS010000001.1"/>
</dbReference>
<gene>
    <name evidence="2" type="ORF">L6773_01575</name>
</gene>
<keyword evidence="3" id="KW-1185">Reference proteome</keyword>
<evidence type="ECO:0000313" key="2">
    <source>
        <dbReference type="EMBL" id="MCG2587236.1"/>
    </source>
</evidence>
<keyword evidence="1" id="KW-1133">Transmembrane helix</keyword>
<protein>
    <submittedName>
        <fullName evidence="2">Uncharacterized protein</fullName>
    </submittedName>
</protein>
<keyword evidence="1" id="KW-0812">Transmembrane</keyword>
<feature type="transmembrane region" description="Helical" evidence="1">
    <location>
        <begin position="120"/>
        <end position="139"/>
    </location>
</feature>
<proteinExistence type="predicted"/>
<comment type="caution">
    <text evidence="2">The sequence shown here is derived from an EMBL/GenBank/DDBJ whole genome shotgun (WGS) entry which is preliminary data.</text>
</comment>
<evidence type="ECO:0000313" key="3">
    <source>
        <dbReference type="Proteomes" id="UP001165366"/>
    </source>
</evidence>
<dbReference type="EMBL" id="JAKLWS010000001">
    <property type="protein sequence ID" value="MCG2587236.1"/>
    <property type="molecule type" value="Genomic_DNA"/>
</dbReference>